<protein>
    <submittedName>
        <fullName evidence="1">Uncharacterized protein</fullName>
    </submittedName>
</protein>
<dbReference type="EMBL" id="BAABME010018895">
    <property type="protein sequence ID" value="GAA0155376.1"/>
    <property type="molecule type" value="Genomic_DNA"/>
</dbReference>
<evidence type="ECO:0000313" key="2">
    <source>
        <dbReference type="Proteomes" id="UP001454036"/>
    </source>
</evidence>
<dbReference type="Pfam" id="PF14009">
    <property type="entry name" value="PADRE"/>
    <property type="match status" value="1"/>
</dbReference>
<organism evidence="1 2">
    <name type="scientific">Lithospermum erythrorhizon</name>
    <name type="common">Purple gromwell</name>
    <name type="synonym">Lithospermum officinale var. erythrorhizon</name>
    <dbReference type="NCBI Taxonomy" id="34254"/>
    <lineage>
        <taxon>Eukaryota</taxon>
        <taxon>Viridiplantae</taxon>
        <taxon>Streptophyta</taxon>
        <taxon>Embryophyta</taxon>
        <taxon>Tracheophyta</taxon>
        <taxon>Spermatophyta</taxon>
        <taxon>Magnoliopsida</taxon>
        <taxon>eudicotyledons</taxon>
        <taxon>Gunneridae</taxon>
        <taxon>Pentapetalae</taxon>
        <taxon>asterids</taxon>
        <taxon>lamiids</taxon>
        <taxon>Boraginales</taxon>
        <taxon>Boraginaceae</taxon>
        <taxon>Boraginoideae</taxon>
        <taxon>Lithospermeae</taxon>
        <taxon>Lithospermum</taxon>
    </lineage>
</organism>
<dbReference type="InterPro" id="IPR025322">
    <property type="entry name" value="PADRE_dom"/>
</dbReference>
<dbReference type="AlphaFoldDB" id="A0AAV3PXH4"/>
<name>A0AAV3PXH4_LITER</name>
<reference evidence="1 2" key="1">
    <citation type="submission" date="2024-01" db="EMBL/GenBank/DDBJ databases">
        <title>The complete chloroplast genome sequence of Lithospermum erythrorhizon: insights into the phylogenetic relationship among Boraginaceae species and the maternal lineages of purple gromwells.</title>
        <authorList>
            <person name="Okada T."/>
            <person name="Watanabe K."/>
        </authorList>
    </citation>
    <scope>NUCLEOTIDE SEQUENCE [LARGE SCALE GENOMIC DNA]</scope>
</reference>
<gene>
    <name evidence="1" type="ORF">LIER_38072</name>
</gene>
<comment type="caution">
    <text evidence="1">The sequence shown here is derived from an EMBL/GenBank/DDBJ whole genome shotgun (WGS) entry which is preliminary data.</text>
</comment>
<evidence type="ECO:0000313" key="1">
    <source>
        <dbReference type="EMBL" id="GAA0155376.1"/>
    </source>
</evidence>
<accession>A0AAV3PXH4</accession>
<dbReference type="PANTHER" id="PTHR33052">
    <property type="entry name" value="DUF4228 DOMAIN PROTEIN-RELATED"/>
    <property type="match status" value="1"/>
</dbReference>
<proteinExistence type="predicted"/>
<keyword evidence="2" id="KW-1185">Reference proteome</keyword>
<dbReference type="Proteomes" id="UP001454036">
    <property type="component" value="Unassembled WGS sequence"/>
</dbReference>
<sequence length="163" mass="18126">MGICNSCESTSVATTKLILQDGTLQEYSYPVKVSFVLQKHPTYFICNSDDMEFNDVVSAINDDELLQLGQLYFALPLRWLKRQMKAEEMAALAVKASTVLAKCGGGEKCGCRKRSLFILTEKQMIKASHLDRGSEVVVKRRRSSGVGGRRNGKFMAQLNAIPE</sequence>